<evidence type="ECO:0000256" key="1">
    <source>
        <dbReference type="ARBA" id="ARBA00022729"/>
    </source>
</evidence>
<evidence type="ECO:0000313" key="2">
    <source>
        <dbReference type="EMBL" id="PLC56782.1"/>
    </source>
</evidence>
<dbReference type="InterPro" id="IPR053713">
    <property type="entry name" value="Bact_OM_Channel_sf"/>
</dbReference>
<organism evidence="2 3">
    <name type="scientific">Photobacterium carnosum</name>
    <dbReference type="NCBI Taxonomy" id="2023717"/>
    <lineage>
        <taxon>Bacteria</taxon>
        <taxon>Pseudomonadati</taxon>
        <taxon>Pseudomonadota</taxon>
        <taxon>Gammaproteobacteria</taxon>
        <taxon>Vibrionales</taxon>
        <taxon>Vibrionaceae</taxon>
        <taxon>Photobacterium</taxon>
    </lineage>
</organism>
<dbReference type="RefSeq" id="WP_101769754.1">
    <property type="nucleotide sequence ID" value="NZ_BPPU01000002.1"/>
</dbReference>
<keyword evidence="3" id="KW-1185">Reference proteome</keyword>
<name>A0A2N4UP47_9GAMM</name>
<gene>
    <name evidence="2" type="ORF">CIK00_16455</name>
</gene>
<dbReference type="AlphaFoldDB" id="A0A2N4UP47"/>
<dbReference type="Proteomes" id="UP000234420">
    <property type="component" value="Unassembled WGS sequence"/>
</dbReference>
<accession>A0A2N4UP47</accession>
<sequence>MWCPFVEVDNVSQSRVTDNRQTRYRMDIKYTW</sequence>
<dbReference type="InterPro" id="IPR009331">
    <property type="entry name" value="Oligogalacturonate-sp_porin"/>
</dbReference>
<dbReference type="EMBL" id="NPIB01000024">
    <property type="protein sequence ID" value="PLC56782.1"/>
    <property type="molecule type" value="Genomic_DNA"/>
</dbReference>
<dbReference type="Gene3D" id="2.40.160.40">
    <property type="entry name" value="monomeric porin ompg"/>
    <property type="match status" value="1"/>
</dbReference>
<proteinExistence type="predicted"/>
<dbReference type="Pfam" id="PF06178">
    <property type="entry name" value="KdgM"/>
    <property type="match status" value="1"/>
</dbReference>
<keyword evidence="1" id="KW-0732">Signal</keyword>
<evidence type="ECO:0000313" key="3">
    <source>
        <dbReference type="Proteomes" id="UP000234420"/>
    </source>
</evidence>
<protein>
    <submittedName>
        <fullName evidence="2">Uncharacterized protein</fullName>
    </submittedName>
</protein>
<comment type="caution">
    <text evidence="2">The sequence shown here is derived from an EMBL/GenBank/DDBJ whole genome shotgun (WGS) entry which is preliminary data.</text>
</comment>
<reference evidence="2 3" key="1">
    <citation type="journal article" date="2018" name="Syst. Appl. Microbiol.">
        <title>Photobacterium carnosum sp. nov., isolated from spoiled modified atmosphere packaged poultry meat.</title>
        <authorList>
            <person name="Hilgarth M."/>
            <person name="Fuertes S."/>
            <person name="Ehrmann M."/>
            <person name="Vogel R.F."/>
        </authorList>
    </citation>
    <scope>NUCLEOTIDE SEQUENCE [LARGE SCALE GENOMIC DNA]</scope>
    <source>
        <strain evidence="2 3">TMW 2.2021</strain>
    </source>
</reference>